<evidence type="ECO:0000313" key="5">
    <source>
        <dbReference type="Proteomes" id="UP000030451"/>
    </source>
</evidence>
<protein>
    <submittedName>
        <fullName evidence="4">Uncharacterized protein</fullName>
    </submittedName>
</protein>
<dbReference type="InterPro" id="IPR046459">
    <property type="entry name" value="Caps_syn_GfcC_N"/>
</dbReference>
<feature type="chain" id="PRO_5002010934" evidence="1">
    <location>
        <begin position="20"/>
        <end position="246"/>
    </location>
</feature>
<evidence type="ECO:0000313" key="4">
    <source>
        <dbReference type="EMBL" id="KGY07240.1"/>
    </source>
</evidence>
<dbReference type="Proteomes" id="UP000030451">
    <property type="component" value="Unassembled WGS sequence"/>
</dbReference>
<comment type="caution">
    <text evidence="4">The sequence shown here is derived from an EMBL/GenBank/DDBJ whole genome shotgun (WGS) entry which is preliminary data.</text>
</comment>
<feature type="domain" description="Capsule biosynthesis GfcC-like C-terminal" evidence="2">
    <location>
        <begin position="160"/>
        <end position="243"/>
    </location>
</feature>
<sequence>MKLNQLCWLAILLSGHLSANSLSLTIPSEQITLNYDAPVRLEQVMSDVVHHTKSRSPILYPIAIQLFDLERESDAQTLKQRVMKELGQIANADTSLKSSVGILIEQIKRWDVGYRENLTLDIDRIRLQPKANPMIAGRYELLLPKRSEVVTFGGLLFSPQQVSLQAEQKLSAYLKQVNMLSSAHPSYAWVVYPDGHYKRVGYSYWNDENTSLTPGSYVFLGFNSESEHLLRIEEQIVKLVTMRKSL</sequence>
<dbReference type="OrthoDB" id="5814422at2"/>
<evidence type="ECO:0000256" key="1">
    <source>
        <dbReference type="SAM" id="SignalP"/>
    </source>
</evidence>
<dbReference type="Pfam" id="PF06251">
    <property type="entry name" value="Caps_syn_GfcC_C"/>
    <property type="match status" value="1"/>
</dbReference>
<proteinExistence type="predicted"/>
<dbReference type="InterPro" id="IPR010425">
    <property type="entry name" value="Caps_synth_GfcC-like_C"/>
</dbReference>
<dbReference type="Gene3D" id="3.10.560.10">
    <property type="entry name" value="Outer membrane lipoprotein wza domain like"/>
    <property type="match status" value="1"/>
</dbReference>
<evidence type="ECO:0000259" key="3">
    <source>
        <dbReference type="Pfam" id="PF20616"/>
    </source>
</evidence>
<name>A0A0A5HSE8_PHOS4</name>
<organism evidence="4 5">
    <name type="scientific">Photobacterium sp. (strain ATCC 43367)</name>
    <dbReference type="NCBI Taxonomy" id="379097"/>
    <lineage>
        <taxon>Bacteria</taxon>
        <taxon>Pseudomonadati</taxon>
        <taxon>Pseudomonadota</taxon>
        <taxon>Gammaproteobacteria</taxon>
        <taxon>Vibrionales</taxon>
        <taxon>Vibrionaceae</taxon>
        <taxon>Vibrio</taxon>
        <taxon>Vibrio oreintalis group</taxon>
    </lineage>
</organism>
<feature type="domain" description="Capsule biosynthesis GfcC-like N-terminal" evidence="3">
    <location>
        <begin position="21"/>
        <end position="143"/>
    </location>
</feature>
<evidence type="ECO:0000259" key="2">
    <source>
        <dbReference type="Pfam" id="PF06251"/>
    </source>
</evidence>
<dbReference type="Pfam" id="PF20616">
    <property type="entry name" value="Caps_syn_GfcC_N"/>
    <property type="match status" value="1"/>
</dbReference>
<accession>A0A0A5HSE8</accession>
<gene>
    <name evidence="4" type="ORF">NM06_17865</name>
</gene>
<dbReference type="AlphaFoldDB" id="A0A0A5HSE8"/>
<keyword evidence="1" id="KW-0732">Signal</keyword>
<dbReference type="RefSeq" id="WP_038192644.1">
    <property type="nucleotide sequence ID" value="NZ_JRWP01000050.1"/>
</dbReference>
<reference evidence="4 5" key="1">
    <citation type="submission" date="2014-10" db="EMBL/GenBank/DDBJ databases">
        <title>Genome sequencing of Vibrio sinaloensis T08.</title>
        <authorList>
            <person name="Chan K.-G."/>
            <person name="Mohamad N.I."/>
        </authorList>
    </citation>
    <scope>NUCLEOTIDE SEQUENCE [LARGE SCALE GENOMIC DNA]</scope>
    <source>
        <strain evidence="4 5">T08</strain>
    </source>
</reference>
<dbReference type="EMBL" id="JRWP01000050">
    <property type="protein sequence ID" value="KGY07240.1"/>
    <property type="molecule type" value="Genomic_DNA"/>
</dbReference>
<feature type="signal peptide" evidence="1">
    <location>
        <begin position="1"/>
        <end position="19"/>
    </location>
</feature>